<dbReference type="AlphaFoldDB" id="A0A1D2YUD0"/>
<dbReference type="SUPFAM" id="SSF56281">
    <property type="entry name" value="Metallo-hydrolase/oxidoreductase"/>
    <property type="match status" value="1"/>
</dbReference>
<evidence type="ECO:0000256" key="2">
    <source>
        <dbReference type="ARBA" id="ARBA00022723"/>
    </source>
</evidence>
<name>A0A1D2YUD0_9BACI</name>
<dbReference type="EMBL" id="MIJF01000025">
    <property type="protein sequence ID" value="OEF99287.1"/>
    <property type="molecule type" value="Genomic_DNA"/>
</dbReference>
<protein>
    <recommendedName>
        <fullName evidence="5">Metallo-beta-lactamase domain-containing protein</fullName>
    </recommendedName>
</protein>
<comment type="cofactor">
    <cofactor evidence="1">
        <name>Zn(2+)</name>
        <dbReference type="ChEBI" id="CHEBI:29105"/>
    </cofactor>
</comment>
<evidence type="ECO:0000313" key="6">
    <source>
        <dbReference type="EMBL" id="OEF99287.1"/>
    </source>
</evidence>
<dbReference type="RefSeq" id="WP_069656839.1">
    <property type="nucleotide sequence ID" value="NZ_MIJF01000025.1"/>
</dbReference>
<sequence>MEIKRFVLGEFAVNSYLLIKNQTGVLIDVGFSPKMIEEYIEKEKIRLKAILLTHTHLDHIGGVEGIREKFDVPVYVHTDENKWLSDPALNGSEHFPFYGKVIVNPADNLIGYDSEIKIADFKIKAIHTPGHTPGGITYYIKPYLFSGDTLFENSIGRTDLYGGDFDQLLNSIKEKLFVLPDDTIVFPGHGNETSIGKEKNSNPFI</sequence>
<keyword evidence="7" id="KW-1185">Reference proteome</keyword>
<dbReference type="GO" id="GO:0016787">
    <property type="term" value="F:hydrolase activity"/>
    <property type="evidence" value="ECO:0007669"/>
    <property type="project" value="UniProtKB-KW"/>
</dbReference>
<dbReference type="InterPro" id="IPR036866">
    <property type="entry name" value="RibonucZ/Hydroxyglut_hydro"/>
</dbReference>
<evidence type="ECO:0000256" key="4">
    <source>
        <dbReference type="ARBA" id="ARBA00022833"/>
    </source>
</evidence>
<gene>
    <name evidence="6" type="ORF">BHF71_09190</name>
</gene>
<dbReference type="PANTHER" id="PTHR46233:SF3">
    <property type="entry name" value="HYDROXYACYLGLUTATHIONE HYDROLASE GLOC"/>
    <property type="match status" value="1"/>
</dbReference>
<keyword evidence="4" id="KW-0862">Zinc</keyword>
<dbReference type="STRING" id="337097.BHF71_09190"/>
<dbReference type="OrthoDB" id="9802248at2"/>
<evidence type="ECO:0000256" key="3">
    <source>
        <dbReference type="ARBA" id="ARBA00022801"/>
    </source>
</evidence>
<dbReference type="Gene3D" id="3.60.15.10">
    <property type="entry name" value="Ribonuclease Z/Hydroxyacylglutathione hydrolase-like"/>
    <property type="match status" value="1"/>
</dbReference>
<dbReference type="InterPro" id="IPR051453">
    <property type="entry name" value="MBL_Glyoxalase_II"/>
</dbReference>
<dbReference type="CDD" id="cd06262">
    <property type="entry name" value="metallo-hydrolase-like_MBL-fold"/>
    <property type="match status" value="1"/>
</dbReference>
<comment type="caution">
    <text evidence="6">The sequence shown here is derived from an EMBL/GenBank/DDBJ whole genome shotgun (WGS) entry which is preliminary data.</text>
</comment>
<organism evidence="6 7">
    <name type="scientific">Vulcanibacillus modesticaldus</name>
    <dbReference type="NCBI Taxonomy" id="337097"/>
    <lineage>
        <taxon>Bacteria</taxon>
        <taxon>Bacillati</taxon>
        <taxon>Bacillota</taxon>
        <taxon>Bacilli</taxon>
        <taxon>Bacillales</taxon>
        <taxon>Bacillaceae</taxon>
        <taxon>Vulcanibacillus</taxon>
    </lineage>
</organism>
<evidence type="ECO:0000313" key="7">
    <source>
        <dbReference type="Proteomes" id="UP000243739"/>
    </source>
</evidence>
<keyword evidence="3" id="KW-0378">Hydrolase</keyword>
<dbReference type="Pfam" id="PF00753">
    <property type="entry name" value="Lactamase_B"/>
    <property type="match status" value="1"/>
</dbReference>
<evidence type="ECO:0000259" key="5">
    <source>
        <dbReference type="SMART" id="SM00849"/>
    </source>
</evidence>
<dbReference type="InterPro" id="IPR001279">
    <property type="entry name" value="Metallo-B-lactamas"/>
</dbReference>
<dbReference type="GO" id="GO:0046872">
    <property type="term" value="F:metal ion binding"/>
    <property type="evidence" value="ECO:0007669"/>
    <property type="project" value="UniProtKB-KW"/>
</dbReference>
<accession>A0A1D2YUD0</accession>
<evidence type="ECO:0000256" key="1">
    <source>
        <dbReference type="ARBA" id="ARBA00001947"/>
    </source>
</evidence>
<dbReference type="PANTHER" id="PTHR46233">
    <property type="entry name" value="HYDROXYACYLGLUTATHIONE HYDROLASE GLOC"/>
    <property type="match status" value="1"/>
</dbReference>
<reference evidence="6 7" key="1">
    <citation type="submission" date="2016-09" db="EMBL/GenBank/DDBJ databases">
        <title>Draft genome sequence for the type strain of Vulcanibacillus modesticaldus BR, a strictly anaerobic, moderately thermophilic, and nitrate-reducing bacterium from deep sea-hydrothermal vents of the Mid-Atlantic Ridge.</title>
        <authorList>
            <person name="Abin C.A."/>
            <person name="Hollibaugh J.T."/>
        </authorList>
    </citation>
    <scope>NUCLEOTIDE SEQUENCE [LARGE SCALE GENOMIC DNA]</scope>
    <source>
        <strain evidence="6 7">BR</strain>
    </source>
</reference>
<dbReference type="Proteomes" id="UP000243739">
    <property type="component" value="Unassembled WGS sequence"/>
</dbReference>
<proteinExistence type="predicted"/>
<feature type="domain" description="Metallo-beta-lactamase" evidence="5">
    <location>
        <begin position="12"/>
        <end position="189"/>
    </location>
</feature>
<keyword evidence="2" id="KW-0479">Metal-binding</keyword>
<dbReference type="SMART" id="SM00849">
    <property type="entry name" value="Lactamase_B"/>
    <property type="match status" value="1"/>
</dbReference>